<organism evidence="4 5">
    <name type="scientific">Sphaerobacter thermophilus (strain ATCC 49802 / DSM 20745 / KCCM 41009 / NCIMB 13125 / S 6022)</name>
    <dbReference type="NCBI Taxonomy" id="479434"/>
    <lineage>
        <taxon>Bacteria</taxon>
        <taxon>Pseudomonadati</taxon>
        <taxon>Thermomicrobiota</taxon>
        <taxon>Thermomicrobia</taxon>
        <taxon>Sphaerobacterales</taxon>
        <taxon>Sphaerobacterineae</taxon>
        <taxon>Sphaerobacteraceae</taxon>
        <taxon>Sphaerobacter</taxon>
    </lineage>
</organism>
<dbReference type="OrthoDB" id="9803907at2"/>
<dbReference type="InterPro" id="IPR036565">
    <property type="entry name" value="Mur-like_cat_sf"/>
</dbReference>
<dbReference type="GO" id="GO:0005524">
    <property type="term" value="F:ATP binding"/>
    <property type="evidence" value="ECO:0007669"/>
    <property type="project" value="UniProtKB-UniRule"/>
</dbReference>
<comment type="similarity">
    <text evidence="1">Belongs to the MurCDEF family. MurT subfamily.</text>
</comment>
<feature type="binding site" evidence="1">
    <location>
        <position position="214"/>
    </location>
    <ligand>
        <name>Zn(2+)</name>
        <dbReference type="ChEBI" id="CHEBI:29105"/>
    </ligand>
</feature>
<keyword evidence="1" id="KW-0961">Cell wall biogenesis/degradation</keyword>
<feature type="domain" description="Lipid II isoglutaminyl synthase (glutamine-hydrolyzing) subunit MurT C-terminal" evidence="3">
    <location>
        <begin position="332"/>
        <end position="442"/>
    </location>
</feature>
<evidence type="ECO:0000259" key="2">
    <source>
        <dbReference type="Pfam" id="PF08245"/>
    </source>
</evidence>
<feature type="binding site" evidence="1">
    <location>
        <position position="217"/>
    </location>
    <ligand>
        <name>Zn(2+)</name>
        <dbReference type="ChEBI" id="CHEBI:29105"/>
    </ligand>
</feature>
<comment type="pathway">
    <text evidence="1">Cell wall biogenesis; peptidoglycan biosynthesis.</text>
</comment>
<keyword evidence="1" id="KW-0067">ATP-binding</keyword>
<dbReference type="AlphaFoldDB" id="D1C646"/>
<dbReference type="HAMAP" id="MF_02214">
    <property type="entry name" value="Lipid_II_synth_MurT"/>
    <property type="match status" value="1"/>
</dbReference>
<comment type="subunit">
    <text evidence="1">Forms a heterodimer with GatD.</text>
</comment>
<dbReference type="SUPFAM" id="SSF53623">
    <property type="entry name" value="MurD-like peptide ligases, catalytic domain"/>
    <property type="match status" value="1"/>
</dbReference>
<dbReference type="InParanoid" id="D1C646"/>
<feature type="active site" evidence="1">
    <location>
        <position position="367"/>
    </location>
</feature>
<feature type="domain" description="Mur ligase central" evidence="2">
    <location>
        <begin position="57"/>
        <end position="199"/>
    </location>
</feature>
<comment type="function">
    <text evidence="1">The lipid II isoglutaminyl synthase complex catalyzes the formation of alpha-D-isoglutamine in the cell wall lipid II stem peptide. The MurT subunit catalyzes the ATP-dependent amidation of D-glutamate residue of lipid II, converting it to an isoglutamine residue.</text>
</comment>
<keyword evidence="1" id="KW-0573">Peptidoglycan synthesis</keyword>
<dbReference type="KEGG" id="sti:Sthe_0145"/>
<dbReference type="PANTHER" id="PTHR23135">
    <property type="entry name" value="MUR LIGASE FAMILY MEMBER"/>
    <property type="match status" value="1"/>
</dbReference>
<evidence type="ECO:0000313" key="5">
    <source>
        <dbReference type="Proteomes" id="UP000002027"/>
    </source>
</evidence>
<name>D1C646_SPHTD</name>
<feature type="binding site" evidence="1">
    <location>
        <position position="236"/>
    </location>
    <ligand>
        <name>Zn(2+)</name>
        <dbReference type="ChEBI" id="CHEBI:29105"/>
    </ligand>
</feature>
<keyword evidence="1" id="KW-0436">Ligase</keyword>
<feature type="binding site" evidence="1">
    <location>
        <position position="239"/>
    </location>
    <ligand>
        <name>Zn(2+)</name>
        <dbReference type="ChEBI" id="CHEBI:29105"/>
    </ligand>
</feature>
<dbReference type="UniPathway" id="UPA00219"/>
<dbReference type="HOGENOM" id="CLU_041534_0_0_0"/>
<dbReference type="GO" id="GO:0016881">
    <property type="term" value="F:acid-amino acid ligase activity"/>
    <property type="evidence" value="ECO:0007669"/>
    <property type="project" value="InterPro"/>
</dbReference>
<dbReference type="GO" id="GO:0140282">
    <property type="term" value="F:carbon-nitrogen ligase activity on lipid II"/>
    <property type="evidence" value="ECO:0007669"/>
    <property type="project" value="UniProtKB-UniRule"/>
</dbReference>
<dbReference type="Pfam" id="PF08353">
    <property type="entry name" value="MurT_C"/>
    <property type="match status" value="1"/>
</dbReference>
<dbReference type="InterPro" id="IPR013221">
    <property type="entry name" value="Mur_ligase_cen"/>
</dbReference>
<reference evidence="5" key="1">
    <citation type="submission" date="2009-11" db="EMBL/GenBank/DDBJ databases">
        <title>The complete chromosome 1 of Sphaerobacter thermophilus DSM 20745.</title>
        <authorList>
            <person name="Lucas S."/>
            <person name="Copeland A."/>
            <person name="Lapidus A."/>
            <person name="Glavina del Rio T."/>
            <person name="Dalin E."/>
            <person name="Tice H."/>
            <person name="Bruce D."/>
            <person name="Goodwin L."/>
            <person name="Pitluck S."/>
            <person name="Kyrpides N."/>
            <person name="Mavromatis K."/>
            <person name="Ivanova N."/>
            <person name="Mikhailova N."/>
            <person name="LaButti K.M."/>
            <person name="Clum A."/>
            <person name="Sun H.I."/>
            <person name="Brettin T."/>
            <person name="Detter J.C."/>
            <person name="Han C."/>
            <person name="Larimer F."/>
            <person name="Land M."/>
            <person name="Hauser L."/>
            <person name="Markowitz V."/>
            <person name="Cheng J.F."/>
            <person name="Hugenholtz P."/>
            <person name="Woyke T."/>
            <person name="Wu D."/>
            <person name="Steenblock K."/>
            <person name="Schneider S."/>
            <person name="Pukall R."/>
            <person name="Goeker M."/>
            <person name="Klenk H.P."/>
            <person name="Eisen J.A."/>
        </authorList>
    </citation>
    <scope>NUCLEOTIDE SEQUENCE [LARGE SCALE GENOMIC DNA]</scope>
    <source>
        <strain evidence="5">ATCC 49802 / DSM 20745 / S 6022</strain>
    </source>
</reference>
<proteinExistence type="inferred from homology"/>
<dbReference type="GO" id="GO:0008360">
    <property type="term" value="P:regulation of cell shape"/>
    <property type="evidence" value="ECO:0007669"/>
    <property type="project" value="UniProtKB-KW"/>
</dbReference>
<dbReference type="EMBL" id="CP001823">
    <property type="protein sequence ID" value="ACZ37584.1"/>
    <property type="molecule type" value="Genomic_DNA"/>
</dbReference>
<sequence length="461" mass="49584">MDPRLALAVMAGKASAFLIRRLGRGGGTAAPGVIASMIDPAVLDKLARQVDGGCVVVAGTNGKTTTSRMLAGILTQSGRRVIHNRSGSNLVRGITAAFAEQSALTGRPRGDVAVIESDEAAFPEVVRRTRPRLVLLLNLFRDQLDRYGELDTIATRWGETLRALPAEATVVVNADDPALATLTEGLTATRRTFGMTDGRYQLEDLPHAADAAVCRRCGAPLRYERLFLSHLGDYTCTACGYQRPALDVAARDVQLCGLEGLTLTLHTADGPIAVRAGVPGLYNAYNALAAAAAALTLGVRPEAVTEGLERFRSAFGRIERVTYRGRKLVIVLVKNPVGFNEVLRMLEMGGAAPTLILINDLDADGRDVSWLWDVDAERLLDVPVPLYTGGIRGDDMALRLKYAGIPEERLVPLGDLPDALDTFVDDLPADGTGFILPTYTAMLRLRELLAARGVVQAFWEE</sequence>
<dbReference type="eggNOG" id="COG0771">
    <property type="taxonomic scope" value="Bacteria"/>
</dbReference>
<reference evidence="4 5" key="2">
    <citation type="journal article" date="2010" name="Stand. Genomic Sci.">
        <title>Complete genome sequence of Desulfohalobium retbaense type strain (HR(100)).</title>
        <authorList>
            <person name="Spring S."/>
            <person name="Nolan M."/>
            <person name="Lapidus A."/>
            <person name="Glavina Del Rio T."/>
            <person name="Copeland A."/>
            <person name="Tice H."/>
            <person name="Cheng J.F."/>
            <person name="Lucas S."/>
            <person name="Land M."/>
            <person name="Chen F."/>
            <person name="Bruce D."/>
            <person name="Goodwin L."/>
            <person name="Pitluck S."/>
            <person name="Ivanova N."/>
            <person name="Mavromatis K."/>
            <person name="Mikhailova N."/>
            <person name="Pati A."/>
            <person name="Chen A."/>
            <person name="Palaniappan K."/>
            <person name="Hauser L."/>
            <person name="Chang Y.J."/>
            <person name="Jeffries C.D."/>
            <person name="Munk C."/>
            <person name="Kiss H."/>
            <person name="Chain P."/>
            <person name="Han C."/>
            <person name="Brettin T."/>
            <person name="Detter J.C."/>
            <person name="Schuler E."/>
            <person name="Goker M."/>
            <person name="Rohde M."/>
            <person name="Bristow J."/>
            <person name="Eisen J.A."/>
            <person name="Markowitz V."/>
            <person name="Hugenholtz P."/>
            <person name="Kyrpides N.C."/>
            <person name="Klenk H.P."/>
        </authorList>
    </citation>
    <scope>NUCLEOTIDE SEQUENCE [LARGE SCALE GENOMIC DNA]</scope>
    <source>
        <strain evidence="5">ATCC 49802 / DSM 20745 / S 6022</strain>
    </source>
</reference>
<dbReference type="GO" id="GO:0008270">
    <property type="term" value="F:zinc ion binding"/>
    <property type="evidence" value="ECO:0007669"/>
    <property type="project" value="UniProtKB-UniRule"/>
</dbReference>
<dbReference type="Proteomes" id="UP000002027">
    <property type="component" value="Chromosome 1"/>
</dbReference>
<dbReference type="GO" id="GO:0009252">
    <property type="term" value="P:peptidoglycan biosynthetic process"/>
    <property type="evidence" value="ECO:0007669"/>
    <property type="project" value="UniProtKB-UniRule"/>
</dbReference>
<dbReference type="EC" id="6.3.5.13" evidence="1"/>
<keyword evidence="1" id="KW-0133">Cell shape</keyword>
<dbReference type="GO" id="GO:0071555">
    <property type="term" value="P:cell wall organization"/>
    <property type="evidence" value="ECO:0007669"/>
    <property type="project" value="UniProtKB-KW"/>
</dbReference>
<protein>
    <recommendedName>
        <fullName evidence="1">Lipid II isoglutaminyl synthase (glutamine-hydrolyzing) subunit MurT</fullName>
        <ecNumber evidence="1">6.3.5.13</ecNumber>
    </recommendedName>
</protein>
<gene>
    <name evidence="1" type="primary">murT</name>
    <name evidence="4" type="ordered locus">Sthe_0145</name>
</gene>
<accession>D1C646</accession>
<dbReference type="Gene3D" id="3.40.1190.10">
    <property type="entry name" value="Mur-like, catalytic domain"/>
    <property type="match status" value="1"/>
</dbReference>
<keyword evidence="1" id="KW-0479">Metal-binding</keyword>
<dbReference type="InterPro" id="IPR013564">
    <property type="entry name" value="MurT_C"/>
</dbReference>
<keyword evidence="1" id="KW-0862">Zinc</keyword>
<evidence type="ECO:0000259" key="3">
    <source>
        <dbReference type="Pfam" id="PF08353"/>
    </source>
</evidence>
<dbReference type="InterPro" id="IPR043703">
    <property type="entry name" value="Lipid_II_synth_MurT"/>
</dbReference>
<comment type="catalytic activity">
    <reaction evidence="1">
        <text>beta-D-GlcNAc-(1-&gt;4)-Mur2Ac(oyl-L-Ala-gamma-D-Glu-L-Lys-D-Ala-D-Ala)-di-trans,octa-cis-undecaprenyl diphosphate + L-glutamine + ATP + H2O = beta-D-GlcNAc-(1-&gt;4)-Mur2Ac(oyl-L-Ala-D-isoglutaminyl-L-Lys-D-Ala-D-Ala)-di-trans,octa-cis-undecaprenyl diphosphate + L-glutamate + ADP + phosphate + H(+)</text>
        <dbReference type="Rhea" id="RHEA:57928"/>
        <dbReference type="ChEBI" id="CHEBI:15377"/>
        <dbReference type="ChEBI" id="CHEBI:15378"/>
        <dbReference type="ChEBI" id="CHEBI:29985"/>
        <dbReference type="ChEBI" id="CHEBI:30616"/>
        <dbReference type="ChEBI" id="CHEBI:43474"/>
        <dbReference type="ChEBI" id="CHEBI:58359"/>
        <dbReference type="ChEBI" id="CHEBI:60033"/>
        <dbReference type="ChEBI" id="CHEBI:62233"/>
        <dbReference type="ChEBI" id="CHEBI:456216"/>
        <dbReference type="EC" id="6.3.5.13"/>
    </reaction>
</comment>
<keyword evidence="1" id="KW-0547">Nucleotide-binding</keyword>
<dbReference type="PANTHER" id="PTHR23135:SF7">
    <property type="entry name" value="LIPID II ISOGLUTAMINYL SYNTHASE (GLUTAMINE-HYDROLYZING) SUBUNIT MURT"/>
    <property type="match status" value="1"/>
</dbReference>
<keyword evidence="5" id="KW-1185">Reference proteome</keyword>
<dbReference type="STRING" id="479434.Sthe_0145"/>
<dbReference type="RefSeq" id="WP_012870632.1">
    <property type="nucleotide sequence ID" value="NC_013523.1"/>
</dbReference>
<evidence type="ECO:0000313" key="4">
    <source>
        <dbReference type="EMBL" id="ACZ37584.1"/>
    </source>
</evidence>
<dbReference type="Pfam" id="PF08245">
    <property type="entry name" value="Mur_ligase_M"/>
    <property type="match status" value="1"/>
</dbReference>
<evidence type="ECO:0000256" key="1">
    <source>
        <dbReference type="HAMAP-Rule" id="MF_02214"/>
    </source>
</evidence>
<comment type="catalytic activity">
    <reaction evidence="1">
        <text>beta-D-GlcNAc-(1-&gt;4)-Mur2Ac(oyl-L-Ala-gamma-D-O-P-Glu-L-Lys-D-Ala-D-Ala)-di-trans,octa-cis-undecaprenyl diphosphate + NH4(+) = beta-D-GlcNAc-(1-&gt;4)-Mur2Ac(oyl-L-Ala-D-isoglutaminyl-L-Lys-D-Ala-D-Ala)-di-trans,octa-cis-undecaprenyl diphosphate + phosphate + H(+)</text>
        <dbReference type="Rhea" id="RHEA:57932"/>
        <dbReference type="ChEBI" id="CHEBI:15378"/>
        <dbReference type="ChEBI" id="CHEBI:28938"/>
        <dbReference type="ChEBI" id="CHEBI:43474"/>
        <dbReference type="ChEBI" id="CHEBI:62233"/>
        <dbReference type="ChEBI" id="CHEBI:143132"/>
    </reaction>
</comment>
<comment type="catalytic activity">
    <reaction evidence="1">
        <text>beta-D-GlcNAc-(1-&gt;4)-Mur2Ac(oyl-L-Ala-gamma-D-Glu-L-Lys-D-Ala-D-Ala)-di-trans,octa-cis-undecaprenyl diphosphate + ATP = beta-D-GlcNAc-(1-&gt;4)-Mur2Ac(oyl-L-Ala-gamma-D-O-P-Glu-L-Lys-D-Ala-D-Ala)-di-trans,octa-cis-undecaprenyl diphosphate + ADP</text>
        <dbReference type="Rhea" id="RHEA:59488"/>
        <dbReference type="ChEBI" id="CHEBI:30616"/>
        <dbReference type="ChEBI" id="CHEBI:60033"/>
        <dbReference type="ChEBI" id="CHEBI:143132"/>
        <dbReference type="ChEBI" id="CHEBI:456216"/>
    </reaction>
</comment>